<dbReference type="EMBL" id="JABSWW010000001">
    <property type="protein sequence ID" value="NRT90096.1"/>
    <property type="molecule type" value="Genomic_DNA"/>
</dbReference>
<protein>
    <recommendedName>
        <fullName evidence="3">Phage tail sheath protein</fullName>
    </recommendedName>
</protein>
<reference evidence="1" key="1">
    <citation type="submission" date="2020-05" db="EMBL/GenBank/DDBJ databases">
        <authorList>
            <person name="Brown S."/>
            <person name="Huntemann M."/>
            <person name="Clum A."/>
            <person name="Spunde A."/>
            <person name="Palaniappan K."/>
            <person name="Ritter S."/>
            <person name="Mikhailova N."/>
            <person name="Chen I.-M."/>
            <person name="Stamatis D."/>
            <person name="Reddy T."/>
            <person name="O'Malley R."/>
            <person name="Daum C."/>
            <person name="Shapiro N."/>
            <person name="Ivanova N."/>
            <person name="Kyrpides N."/>
            <person name="Woyke T."/>
        </authorList>
    </citation>
    <scope>NUCLEOTIDE SEQUENCE</scope>
    <source>
        <strain evidence="1">DJ080</strain>
    </source>
</reference>
<sequence length="479" mass="52860">MGYKHGIYGEIVASTETITNCKNVPIYIGTAPIHRVRDAIINKPQLIRSLQEAEIKTGYKEDDDYKEFTLSAAIYAHFQNKIKPIGPIVIINTLDPSKHGEAITETVQIINKVGLIKEHVCIDSIAIADKHEGVDYKLDYTNEGYLKITDVSTDGLGDTITVSCRKIDPSKVTDTDIVGSYIAESDERTGIKAIADVYEELNLIPSITSAPGFNHIPKVEQALVAITSKISDKWEAICFTDLDCSSATNTIEKAIEWKKNNNYNSNSEKVCWPKGVIAGKEMWLSICAIVAKLQTDVKNDNIPCESPSNKQIDISGLIVNGNKIKISQSRANELNEKGITTAIYSGGKYVLWGPHMANYEFGVTDKPDEIFDVNIMVNKYLLNDFQSRNGDLIDQAMTRNEIDALVNSEQMRLDALVSGGKMLLGKIVFNRENNATSDIINGDFAFNTLVTNTPLAKSITNKVQYTSAGIDNLYGGEEE</sequence>
<evidence type="ECO:0000313" key="2">
    <source>
        <dbReference type="Proteomes" id="UP001193748"/>
    </source>
</evidence>
<evidence type="ECO:0008006" key="3">
    <source>
        <dbReference type="Google" id="ProtNLM"/>
    </source>
</evidence>
<accession>A0AAX0B4Z7</accession>
<dbReference type="RefSeq" id="WP_173711434.1">
    <property type="nucleotide sequence ID" value="NZ_JABSWW010000001.1"/>
</dbReference>
<name>A0AAX0B4Z7_CLOBE</name>
<comment type="caution">
    <text evidence="1">The sequence shown here is derived from an EMBL/GenBank/DDBJ whole genome shotgun (WGS) entry which is preliminary data.</text>
</comment>
<dbReference type="Proteomes" id="UP001193748">
    <property type="component" value="Unassembled WGS sequence"/>
</dbReference>
<organism evidence="1 2">
    <name type="scientific">Clostridium beijerinckii</name>
    <name type="common">Clostridium MP</name>
    <dbReference type="NCBI Taxonomy" id="1520"/>
    <lineage>
        <taxon>Bacteria</taxon>
        <taxon>Bacillati</taxon>
        <taxon>Bacillota</taxon>
        <taxon>Clostridia</taxon>
        <taxon>Eubacteriales</taxon>
        <taxon>Clostridiaceae</taxon>
        <taxon>Clostridium</taxon>
    </lineage>
</organism>
<gene>
    <name evidence="1" type="ORF">B0H41_003775</name>
</gene>
<reference evidence="1" key="2">
    <citation type="journal article" date="2022" name="Nat. Biotechnol.">
        <title>Carbon-negative production of acetone and isopropanol by gas fermentation at industrial pilot scale.</title>
        <authorList>
            <person name="Liew F.E."/>
            <person name="Nogle R."/>
            <person name="Abdalla T."/>
            <person name="Rasor B.J."/>
            <person name="Canter C."/>
            <person name="Jensen R.O."/>
            <person name="Wang L."/>
            <person name="Strutz J."/>
            <person name="Chirania P."/>
            <person name="De Tissera S."/>
            <person name="Mueller A.P."/>
            <person name="Ruan Z."/>
            <person name="Gao A."/>
            <person name="Tran L."/>
            <person name="Engle N.L."/>
            <person name="Bromley J.C."/>
            <person name="Daniell J."/>
            <person name="Conrado R."/>
            <person name="Tschaplinski T.J."/>
            <person name="Giannone R.J."/>
            <person name="Hettich R.L."/>
            <person name="Karim A.S."/>
            <person name="Simpson S.D."/>
            <person name="Brown S.D."/>
            <person name="Leang C."/>
            <person name="Jewett M.C."/>
            <person name="Kopke M."/>
        </authorList>
    </citation>
    <scope>NUCLEOTIDE SEQUENCE</scope>
    <source>
        <strain evidence="1">DJ080</strain>
    </source>
</reference>
<proteinExistence type="predicted"/>
<evidence type="ECO:0000313" key="1">
    <source>
        <dbReference type="EMBL" id="NRT90096.1"/>
    </source>
</evidence>
<dbReference type="AlphaFoldDB" id="A0AAX0B4Z7"/>